<dbReference type="EMBL" id="KV407454">
    <property type="protein sequence ID" value="KZF26728.1"/>
    <property type="molecule type" value="Genomic_DNA"/>
</dbReference>
<evidence type="ECO:0000256" key="3">
    <source>
        <dbReference type="ARBA" id="ARBA00004735"/>
    </source>
</evidence>
<organism evidence="15 16">
    <name type="scientific">Xylona heveae (strain CBS 132557 / TC161)</name>
    <dbReference type="NCBI Taxonomy" id="1328760"/>
    <lineage>
        <taxon>Eukaryota</taxon>
        <taxon>Fungi</taxon>
        <taxon>Dikarya</taxon>
        <taxon>Ascomycota</taxon>
        <taxon>Pezizomycotina</taxon>
        <taxon>Xylonomycetes</taxon>
        <taxon>Xylonales</taxon>
        <taxon>Xylonaceae</taxon>
        <taxon>Xylona</taxon>
    </lineage>
</organism>
<dbReference type="NCBIfam" id="TIGR00212">
    <property type="entry name" value="hemC"/>
    <property type="match status" value="1"/>
</dbReference>
<dbReference type="GO" id="GO:0005737">
    <property type="term" value="C:cytoplasm"/>
    <property type="evidence" value="ECO:0007669"/>
    <property type="project" value="TreeGrafter"/>
</dbReference>
<dbReference type="OrthoDB" id="564646at2759"/>
<dbReference type="FunCoup" id="A0A165JWZ0">
    <property type="interactions" value="643"/>
</dbReference>
<dbReference type="PRINTS" id="PR00151">
    <property type="entry name" value="PORPHBDMNASE"/>
</dbReference>
<feature type="domain" description="Porphobilinogen deaminase C-terminal" evidence="14">
    <location>
        <begin position="248"/>
        <end position="321"/>
    </location>
</feature>
<dbReference type="RefSeq" id="XP_018192283.1">
    <property type="nucleotide sequence ID" value="XM_018330135.1"/>
</dbReference>
<dbReference type="Pfam" id="PF01379">
    <property type="entry name" value="Porphobil_deam"/>
    <property type="match status" value="1"/>
</dbReference>
<protein>
    <recommendedName>
        <fullName evidence="6">Porphobilinogen deaminase</fullName>
        <ecNumber evidence="5">2.5.1.61</ecNumber>
    </recommendedName>
    <alternativeName>
        <fullName evidence="11">Hydroxymethylbilane synthase</fullName>
    </alternativeName>
    <alternativeName>
        <fullName evidence="10">Pre-uroporphyrinogen synthase</fullName>
    </alternativeName>
</protein>
<reference evidence="15 16" key="1">
    <citation type="journal article" date="2016" name="Fungal Biol.">
        <title>The genome of Xylona heveae provides a window into fungal endophytism.</title>
        <authorList>
            <person name="Gazis R."/>
            <person name="Kuo A."/>
            <person name="Riley R."/>
            <person name="LaButti K."/>
            <person name="Lipzen A."/>
            <person name="Lin J."/>
            <person name="Amirebrahimi M."/>
            <person name="Hesse C.N."/>
            <person name="Spatafora J.W."/>
            <person name="Henrissat B."/>
            <person name="Hainaut M."/>
            <person name="Grigoriev I.V."/>
            <person name="Hibbett D.S."/>
        </authorList>
    </citation>
    <scope>NUCLEOTIDE SEQUENCE [LARGE SCALE GENOMIC DNA]</scope>
    <source>
        <strain evidence="15 16">TC161</strain>
    </source>
</reference>
<dbReference type="STRING" id="1328760.A0A165JWZ0"/>
<dbReference type="PANTHER" id="PTHR11557">
    <property type="entry name" value="PORPHOBILINOGEN DEAMINASE"/>
    <property type="match status" value="1"/>
</dbReference>
<dbReference type="EC" id="2.5.1.61" evidence="5"/>
<accession>A0A165JWZ0</accession>
<comment type="catalytic activity">
    <reaction evidence="12">
        <text>4 porphobilinogen + H2O = hydroxymethylbilane + 4 NH4(+)</text>
        <dbReference type="Rhea" id="RHEA:13185"/>
        <dbReference type="ChEBI" id="CHEBI:15377"/>
        <dbReference type="ChEBI" id="CHEBI:28938"/>
        <dbReference type="ChEBI" id="CHEBI:57845"/>
        <dbReference type="ChEBI" id="CHEBI:58126"/>
        <dbReference type="EC" id="2.5.1.61"/>
    </reaction>
</comment>
<dbReference type="OMA" id="LWQANHI"/>
<dbReference type="InterPro" id="IPR022419">
    <property type="entry name" value="Porphobilin_deaminase_cofac_BS"/>
</dbReference>
<comment type="function">
    <text evidence="2">Tetrapolymerization of the monopyrrole PBG into the hydroxymethylbilane pre-uroporphyrinogen in several discrete steps.</text>
</comment>
<evidence type="ECO:0000256" key="11">
    <source>
        <dbReference type="ARBA" id="ARBA00033064"/>
    </source>
</evidence>
<dbReference type="InterPro" id="IPR036803">
    <property type="entry name" value="Porphobilinogen_deaminase_C_sf"/>
</dbReference>
<dbReference type="InterPro" id="IPR022417">
    <property type="entry name" value="Porphobilin_deaminase_N"/>
</dbReference>
<comment type="cofactor">
    <cofactor evidence="1">
        <name>dipyrromethane</name>
        <dbReference type="ChEBI" id="CHEBI:60342"/>
    </cofactor>
</comment>
<gene>
    <name evidence="15" type="ORF">L228DRAFT_216941</name>
</gene>
<evidence type="ECO:0000313" key="15">
    <source>
        <dbReference type="EMBL" id="KZF26728.1"/>
    </source>
</evidence>
<dbReference type="FunFam" id="3.30.160.40:FF:000002">
    <property type="entry name" value="Porphobilinogen deaminase"/>
    <property type="match status" value="1"/>
</dbReference>
<evidence type="ECO:0000256" key="7">
    <source>
        <dbReference type="ARBA" id="ARBA00022679"/>
    </source>
</evidence>
<dbReference type="Proteomes" id="UP000076632">
    <property type="component" value="Unassembled WGS sequence"/>
</dbReference>
<evidence type="ECO:0000259" key="13">
    <source>
        <dbReference type="Pfam" id="PF01379"/>
    </source>
</evidence>
<dbReference type="PROSITE" id="PS00533">
    <property type="entry name" value="PORPHOBILINOGEN_DEAM"/>
    <property type="match status" value="1"/>
</dbReference>
<dbReference type="PANTHER" id="PTHR11557:SF0">
    <property type="entry name" value="PORPHOBILINOGEN DEAMINASE"/>
    <property type="match status" value="1"/>
</dbReference>
<evidence type="ECO:0000256" key="6">
    <source>
        <dbReference type="ARBA" id="ARBA00016519"/>
    </source>
</evidence>
<keyword evidence="7" id="KW-0808">Transferase</keyword>
<dbReference type="UniPathway" id="UPA00251">
    <property type="reaction ID" value="UER00319"/>
</dbReference>
<evidence type="ECO:0000256" key="12">
    <source>
        <dbReference type="ARBA" id="ARBA00048169"/>
    </source>
</evidence>
<dbReference type="FunFam" id="3.40.190.10:FF:000086">
    <property type="entry name" value="Probable porphobilinogen deaminase"/>
    <property type="match status" value="1"/>
</dbReference>
<evidence type="ECO:0000313" key="16">
    <source>
        <dbReference type="Proteomes" id="UP000076632"/>
    </source>
</evidence>
<dbReference type="PIRSF" id="PIRSF001438">
    <property type="entry name" value="4pyrrol_synth_OHMeBilane_synth"/>
    <property type="match status" value="1"/>
</dbReference>
<dbReference type="InParanoid" id="A0A165JWZ0"/>
<evidence type="ECO:0000256" key="9">
    <source>
        <dbReference type="ARBA" id="ARBA00023244"/>
    </source>
</evidence>
<dbReference type="GO" id="GO:0004418">
    <property type="term" value="F:hydroxymethylbilane synthase activity"/>
    <property type="evidence" value="ECO:0007669"/>
    <property type="project" value="UniProtKB-EC"/>
</dbReference>
<keyword evidence="16" id="KW-1185">Reference proteome</keyword>
<evidence type="ECO:0000256" key="5">
    <source>
        <dbReference type="ARBA" id="ARBA00012655"/>
    </source>
</evidence>
<evidence type="ECO:0000256" key="1">
    <source>
        <dbReference type="ARBA" id="ARBA00001916"/>
    </source>
</evidence>
<feature type="domain" description="Porphobilinogen deaminase N-terminal" evidence="13">
    <location>
        <begin position="18"/>
        <end position="235"/>
    </location>
</feature>
<keyword evidence="8" id="KW-0350">Heme biosynthesis</keyword>
<evidence type="ECO:0000256" key="4">
    <source>
        <dbReference type="ARBA" id="ARBA00005638"/>
    </source>
</evidence>
<name>A0A165JWZ0_XYLHT</name>
<comment type="pathway">
    <text evidence="3">Porphyrin-containing compound metabolism; protoporphyrin-IX biosynthesis; coproporphyrinogen-III from 5-aminolevulinate: step 2/4.</text>
</comment>
<dbReference type="InterPro" id="IPR022418">
    <property type="entry name" value="Porphobilinogen_deaminase_C"/>
</dbReference>
<dbReference type="FunFam" id="3.40.190.10:FF:000005">
    <property type="entry name" value="Porphobilinogen deaminase"/>
    <property type="match status" value="1"/>
</dbReference>
<dbReference type="Gene3D" id="3.30.160.40">
    <property type="entry name" value="Porphobilinogen deaminase, C-terminal domain"/>
    <property type="match status" value="1"/>
</dbReference>
<dbReference type="SUPFAM" id="SSF54782">
    <property type="entry name" value="Porphobilinogen deaminase (hydroxymethylbilane synthase), C-terminal domain"/>
    <property type="match status" value="1"/>
</dbReference>
<dbReference type="GeneID" id="28895272"/>
<sequence length="341" mass="36725">MASSTTPAAAVAAGEKEIGIGTRKSLLARIQADMVQAALQKAWPDKKYAIHAMSTMGDNNQVTALHDFNAKSLWTHELEALLLEGKLDLIVHCLKDMPTQLPPTLSIAAVMEREDPRDCVIISAKYADKGYTTLASLPAGSVVGTSSVRRSAQIARQYPELKFADVRGNVGTRLAKLDDPEKPYTCLVLAAAGLKRLDLAARISQYLESDNGGVLHAVGQGSLAIEIRADDAETLQLLAPLEHVPSKLACLAERSLMRTLEGGCSVPIGVETKWTAEKQLSMKYAVVSIDGTESVHGHIERAVTTVEEADQLGWDAARDLVERGAGKILEKINLNRKLVDA</sequence>
<keyword evidence="9" id="KW-0627">Porphyrin biosynthesis</keyword>
<dbReference type="InterPro" id="IPR000860">
    <property type="entry name" value="HemC"/>
</dbReference>
<evidence type="ECO:0000259" key="14">
    <source>
        <dbReference type="Pfam" id="PF03900"/>
    </source>
</evidence>
<dbReference type="Gene3D" id="3.40.190.10">
    <property type="entry name" value="Periplasmic binding protein-like II"/>
    <property type="match status" value="2"/>
</dbReference>
<dbReference type="CDD" id="cd13645">
    <property type="entry name" value="PBP2_HuPBGD_like"/>
    <property type="match status" value="1"/>
</dbReference>
<proteinExistence type="inferred from homology"/>
<dbReference type="Pfam" id="PF03900">
    <property type="entry name" value="Porphobil_deamC"/>
    <property type="match status" value="1"/>
</dbReference>
<dbReference type="GO" id="GO:0006782">
    <property type="term" value="P:protoporphyrinogen IX biosynthetic process"/>
    <property type="evidence" value="ECO:0007669"/>
    <property type="project" value="UniProtKB-UniPathway"/>
</dbReference>
<dbReference type="AlphaFoldDB" id="A0A165JWZ0"/>
<evidence type="ECO:0000256" key="2">
    <source>
        <dbReference type="ARBA" id="ARBA00002869"/>
    </source>
</evidence>
<dbReference type="SUPFAM" id="SSF53850">
    <property type="entry name" value="Periplasmic binding protein-like II"/>
    <property type="match status" value="1"/>
</dbReference>
<comment type="similarity">
    <text evidence="4">Belongs to the HMBS family.</text>
</comment>
<evidence type="ECO:0000256" key="8">
    <source>
        <dbReference type="ARBA" id="ARBA00023133"/>
    </source>
</evidence>
<evidence type="ECO:0000256" key="10">
    <source>
        <dbReference type="ARBA" id="ARBA00030685"/>
    </source>
</evidence>